<evidence type="ECO:0000256" key="5">
    <source>
        <dbReference type="ARBA" id="ARBA00023273"/>
    </source>
</evidence>
<dbReference type="GO" id="GO:0005930">
    <property type="term" value="C:axoneme"/>
    <property type="evidence" value="ECO:0007669"/>
    <property type="project" value="TreeGrafter"/>
</dbReference>
<dbReference type="InterPro" id="IPR011990">
    <property type="entry name" value="TPR-like_helical_dom_sf"/>
</dbReference>
<dbReference type="SUPFAM" id="SSF48371">
    <property type="entry name" value="ARM repeat"/>
    <property type="match status" value="1"/>
</dbReference>
<evidence type="ECO:0000259" key="6">
    <source>
        <dbReference type="Pfam" id="PF24762"/>
    </source>
</evidence>
<evidence type="ECO:0000313" key="7">
    <source>
        <dbReference type="EMBL" id="CDW52938.1"/>
    </source>
</evidence>
<dbReference type="GO" id="GO:0036064">
    <property type="term" value="C:ciliary basal body"/>
    <property type="evidence" value="ECO:0007669"/>
    <property type="project" value="TreeGrafter"/>
</dbReference>
<dbReference type="PANTHER" id="PTHR15722">
    <property type="entry name" value="IFT140/172-RELATED"/>
    <property type="match status" value="1"/>
</dbReference>
<keyword evidence="4" id="KW-0969">Cilium</keyword>
<evidence type="ECO:0000313" key="8">
    <source>
        <dbReference type="Proteomes" id="UP000030665"/>
    </source>
</evidence>
<organism evidence="7 8">
    <name type="scientific">Trichuris trichiura</name>
    <name type="common">Whipworm</name>
    <name type="synonym">Trichocephalus trichiurus</name>
    <dbReference type="NCBI Taxonomy" id="36087"/>
    <lineage>
        <taxon>Eukaryota</taxon>
        <taxon>Metazoa</taxon>
        <taxon>Ecdysozoa</taxon>
        <taxon>Nematoda</taxon>
        <taxon>Enoplea</taxon>
        <taxon>Dorylaimia</taxon>
        <taxon>Trichinellida</taxon>
        <taxon>Trichuridae</taxon>
        <taxon>Trichuris</taxon>
    </lineage>
</organism>
<name>A0A077YZP5_TRITR</name>
<sequence>MVYFVTLDHDVLVQHIADISPSCDTLLAARTPYFYFNAKIDLSTEPENKEKKKDDCELRINKFLIRATWPVFAGLENCDSECKSAAIDFIIHSTAGDMNEALKVIRSIKRDESSSVSNAYLGNSMRFALEDSSDPNVQLGLLAEQLNLQEEQSCFSLLRNIFQAVEIAESHDRIHLKNTCYHYAQFLEKSGETNKAIEWYEKASVAHAEIPRLLLPFLSRLEEYVREKKDLRLFQWLAKYKESNDDMDGAVSYYLEAKNFSSLLRILCHQGKIEEACKHVQAQCVLPRKAATEQHVTNLQTSVKRIKAPYVFTSFVSKLERPFKECHFDDRIVDLALKATNSVMIDAAKYYGKRQGMVDKAVMLYHKAGLHDEAMSLASQTEQFTAMNLVASELKQQADPMMLDKCAQFFLQNKQYSKAVELLAEAKRVNSSAEVNNIPLNEKMADLMTPSKEDSKLRNELIEELGDSCMKQGLYSCAAKKYIQAGVRRKAMKALIINGDWQKIVLFTNAAKSRELYIIAANYLCTLDWHATPEISNSIVQFYKKASAYEQLANFYCLWAKERMLMNVKLRAHLCFYFSSYEAIHFSQKVDSKLVSMHAIVCIILQCHSRSSKRND</sequence>
<reference evidence="7" key="1">
    <citation type="submission" date="2014-01" db="EMBL/GenBank/DDBJ databases">
        <authorList>
            <person name="Aslett M."/>
        </authorList>
    </citation>
    <scope>NUCLEOTIDE SEQUENCE</scope>
</reference>
<protein>
    <recommendedName>
        <fullName evidence="6">IF140/IFT172/WDR19 TPR domain-containing protein</fullName>
    </recommendedName>
</protein>
<dbReference type="GO" id="GO:0030991">
    <property type="term" value="C:intraciliary transport particle A"/>
    <property type="evidence" value="ECO:0007669"/>
    <property type="project" value="TreeGrafter"/>
</dbReference>
<dbReference type="GO" id="GO:0035721">
    <property type="term" value="P:intraciliary retrograde transport"/>
    <property type="evidence" value="ECO:0007669"/>
    <property type="project" value="TreeGrafter"/>
</dbReference>
<keyword evidence="8" id="KW-1185">Reference proteome</keyword>
<evidence type="ECO:0000256" key="1">
    <source>
        <dbReference type="ARBA" id="ARBA00004138"/>
    </source>
</evidence>
<evidence type="ECO:0000256" key="4">
    <source>
        <dbReference type="ARBA" id="ARBA00023069"/>
    </source>
</evidence>
<keyword evidence="5" id="KW-0966">Cell projection</keyword>
<comment type="subcellular location">
    <subcellularLocation>
        <location evidence="1">Cell projection</location>
        <location evidence="1">Cilium</location>
    </subcellularLocation>
</comment>
<dbReference type="InterPro" id="IPR016024">
    <property type="entry name" value="ARM-type_fold"/>
</dbReference>
<keyword evidence="2" id="KW-0853">WD repeat</keyword>
<dbReference type="STRING" id="36087.A0A077YZP5"/>
<dbReference type="EMBL" id="HG805835">
    <property type="protein sequence ID" value="CDW52938.1"/>
    <property type="molecule type" value="Genomic_DNA"/>
</dbReference>
<evidence type="ECO:0000256" key="2">
    <source>
        <dbReference type="ARBA" id="ARBA00022574"/>
    </source>
</evidence>
<dbReference type="OrthoDB" id="10258787at2759"/>
<dbReference type="InterPro" id="IPR056168">
    <property type="entry name" value="TPR_IF140/IFT172/WDR19"/>
</dbReference>
<reference evidence="7" key="2">
    <citation type="submission" date="2014-03" db="EMBL/GenBank/DDBJ databases">
        <title>The whipworm genome and dual-species transcriptomics of an intimate host-pathogen interaction.</title>
        <authorList>
            <person name="Foth B.J."/>
            <person name="Tsai I.J."/>
            <person name="Reid A.J."/>
            <person name="Bancroft A.J."/>
            <person name="Nichol S."/>
            <person name="Tracey A."/>
            <person name="Holroyd N."/>
            <person name="Cotton J.A."/>
            <person name="Stanley E.J."/>
            <person name="Zarowiecki M."/>
            <person name="Liu J.Z."/>
            <person name="Huckvale T."/>
            <person name="Cooper P.J."/>
            <person name="Grencis R.K."/>
            <person name="Berriman M."/>
        </authorList>
    </citation>
    <scope>NUCLEOTIDE SEQUENCE [LARGE SCALE GENOMIC DNA]</scope>
</reference>
<dbReference type="AlphaFoldDB" id="A0A077YZP5"/>
<dbReference type="Pfam" id="PF24762">
    <property type="entry name" value="TPR_IF140-IFT172"/>
    <property type="match status" value="1"/>
</dbReference>
<accession>A0A077YZP5</accession>
<dbReference type="Gene3D" id="1.25.40.10">
    <property type="entry name" value="Tetratricopeptide repeat domain"/>
    <property type="match status" value="1"/>
</dbReference>
<dbReference type="PANTHER" id="PTHR15722:SF7">
    <property type="entry name" value="INTRAFLAGELLAR TRANSPORT PROTEIN 140 HOMOLOG"/>
    <property type="match status" value="1"/>
</dbReference>
<gene>
    <name evidence="7" type="ORF">TTRE_0000120001</name>
</gene>
<feature type="domain" description="IF140/IFT172/WDR19 TPR" evidence="6">
    <location>
        <begin position="137"/>
        <end position="542"/>
    </location>
</feature>
<keyword evidence="3" id="KW-0677">Repeat</keyword>
<dbReference type="Proteomes" id="UP000030665">
    <property type="component" value="Unassembled WGS sequence"/>
</dbReference>
<evidence type="ECO:0000256" key="3">
    <source>
        <dbReference type="ARBA" id="ARBA00022737"/>
    </source>
</evidence>
<proteinExistence type="predicted"/>